<evidence type="ECO:0000313" key="4">
    <source>
        <dbReference type="Xenbase" id="XB-GENE-29089091"/>
    </source>
</evidence>
<evidence type="ECO:0000313" key="3">
    <source>
        <dbReference type="RefSeq" id="XP_031751145.1"/>
    </source>
</evidence>
<accession>A0A8J1J288</accession>
<name>A0A8J1J288_XENTR</name>
<dbReference type="Proteomes" id="UP000008143">
    <property type="component" value="Chromosome 1"/>
</dbReference>
<proteinExistence type="predicted"/>
<organism evidence="2 3">
    <name type="scientific">Xenopus tropicalis</name>
    <name type="common">Western clawed frog</name>
    <name type="synonym">Silurana tropicalis</name>
    <dbReference type="NCBI Taxonomy" id="8364"/>
    <lineage>
        <taxon>Eukaryota</taxon>
        <taxon>Metazoa</taxon>
        <taxon>Chordata</taxon>
        <taxon>Craniata</taxon>
        <taxon>Vertebrata</taxon>
        <taxon>Euteleostomi</taxon>
        <taxon>Amphibia</taxon>
        <taxon>Batrachia</taxon>
        <taxon>Anura</taxon>
        <taxon>Pipoidea</taxon>
        <taxon>Pipidae</taxon>
        <taxon>Xenopodinae</taxon>
        <taxon>Xenopus</taxon>
        <taxon>Silurana</taxon>
    </lineage>
</organism>
<dbReference type="RefSeq" id="XP_031751145.1">
    <property type="nucleotide sequence ID" value="XM_031895285.1"/>
</dbReference>
<dbReference type="AlphaFoldDB" id="A0A8J1J288"/>
<sequence length="91" mass="10331">MFHTPLQVTIAVCQTQRPLFQTTTLSSISLLWKISSLERENYLFVCSCPKCLAQADDPDITSEEEEEEEEDDAELEGEAEDAELEDEMTDV</sequence>
<reference evidence="3" key="1">
    <citation type="submission" date="2025-08" db="UniProtKB">
        <authorList>
            <consortium name="RefSeq"/>
        </authorList>
    </citation>
    <scope>IDENTIFICATION</scope>
    <source>
        <strain evidence="3">Nigerian</strain>
        <tissue evidence="3">Liver and blood</tissue>
    </source>
</reference>
<dbReference type="AGR" id="Xenbase:XB-GENE-29089091"/>
<keyword evidence="2" id="KW-1185">Reference proteome</keyword>
<dbReference type="Xenbase" id="XB-GENE-29089091">
    <property type="gene designation" value="LOC105946267"/>
</dbReference>
<evidence type="ECO:0000313" key="2">
    <source>
        <dbReference type="Proteomes" id="UP000008143"/>
    </source>
</evidence>
<feature type="region of interest" description="Disordered" evidence="1">
    <location>
        <begin position="54"/>
        <end position="91"/>
    </location>
</feature>
<feature type="compositionally biased region" description="Acidic residues" evidence="1">
    <location>
        <begin position="56"/>
        <end position="91"/>
    </location>
</feature>
<gene>
    <name evidence="3 4" type="primary">LOC105946267</name>
</gene>
<protein>
    <submittedName>
        <fullName evidence="3">SET and MYND domain-containing protein 5-like</fullName>
    </submittedName>
</protein>
<dbReference type="GeneID" id="105946267"/>
<evidence type="ECO:0000256" key="1">
    <source>
        <dbReference type="SAM" id="MobiDB-lite"/>
    </source>
</evidence>
<dbReference type="KEGG" id="xtr:105946267"/>